<accession>A0AAV6I6V4</accession>
<evidence type="ECO:0000256" key="1">
    <source>
        <dbReference type="SAM" id="MobiDB-lite"/>
    </source>
</evidence>
<comment type="caution">
    <text evidence="2">The sequence shown here is derived from an EMBL/GenBank/DDBJ whole genome shotgun (WGS) entry which is preliminary data.</text>
</comment>
<keyword evidence="3" id="KW-1185">Reference proteome</keyword>
<gene>
    <name evidence="2" type="ORF">RHGRI_031173</name>
</gene>
<name>A0AAV6I6V4_9ERIC</name>
<protein>
    <submittedName>
        <fullName evidence="2">Uncharacterized protein</fullName>
    </submittedName>
</protein>
<proteinExistence type="predicted"/>
<reference evidence="2" key="1">
    <citation type="submission" date="2020-08" db="EMBL/GenBank/DDBJ databases">
        <title>Plant Genome Project.</title>
        <authorList>
            <person name="Zhang R.-G."/>
        </authorList>
    </citation>
    <scope>NUCLEOTIDE SEQUENCE</scope>
    <source>
        <strain evidence="2">WSP0</strain>
        <tissue evidence="2">Leaf</tissue>
    </source>
</reference>
<dbReference type="Proteomes" id="UP000823749">
    <property type="component" value="Chromosome 11"/>
</dbReference>
<dbReference type="EMBL" id="JACTNZ010000011">
    <property type="protein sequence ID" value="KAG5524427.1"/>
    <property type="molecule type" value="Genomic_DNA"/>
</dbReference>
<evidence type="ECO:0000313" key="2">
    <source>
        <dbReference type="EMBL" id="KAG5524427.1"/>
    </source>
</evidence>
<evidence type="ECO:0000313" key="3">
    <source>
        <dbReference type="Proteomes" id="UP000823749"/>
    </source>
</evidence>
<organism evidence="2 3">
    <name type="scientific">Rhododendron griersonianum</name>
    <dbReference type="NCBI Taxonomy" id="479676"/>
    <lineage>
        <taxon>Eukaryota</taxon>
        <taxon>Viridiplantae</taxon>
        <taxon>Streptophyta</taxon>
        <taxon>Embryophyta</taxon>
        <taxon>Tracheophyta</taxon>
        <taxon>Spermatophyta</taxon>
        <taxon>Magnoliopsida</taxon>
        <taxon>eudicotyledons</taxon>
        <taxon>Gunneridae</taxon>
        <taxon>Pentapetalae</taxon>
        <taxon>asterids</taxon>
        <taxon>Ericales</taxon>
        <taxon>Ericaceae</taxon>
        <taxon>Ericoideae</taxon>
        <taxon>Rhodoreae</taxon>
        <taxon>Rhododendron</taxon>
    </lineage>
</organism>
<sequence>MHVVLAGSIIPTTSSLLSLPNVFYVPHLSLGLVSISQLSDSGFDILFSSSGSVVQDRVSKKQIGTGRRVGDLYVLESLHVPMESTSTALSSFRLDEKSSPFYLWHSRLDLVHIDPFPSEVPYEEYISTINVSDLPVASSAPSRSTLIPPFPYAYSRNRRHAVSPAPPPSSIDPPTASLDPGPSEPRKDYAKLSSALELVCKCQCPITPPPEFLIPVGYHIFNPTGEFGMTRLAKGLLGYDKPTPYAGVP</sequence>
<dbReference type="AlphaFoldDB" id="A0AAV6I6V4"/>
<feature type="region of interest" description="Disordered" evidence="1">
    <location>
        <begin position="159"/>
        <end position="188"/>
    </location>
</feature>